<dbReference type="Pfam" id="PF13968">
    <property type="entry name" value="DUF4220"/>
    <property type="match status" value="1"/>
</dbReference>
<feature type="transmembrane region" description="Helical" evidence="1">
    <location>
        <begin position="299"/>
        <end position="319"/>
    </location>
</feature>
<dbReference type="EMBL" id="KB870812">
    <property type="protein sequence ID" value="EOA14831.1"/>
    <property type="molecule type" value="Genomic_DNA"/>
</dbReference>
<dbReference type="PANTHER" id="PTHR31325">
    <property type="entry name" value="OS01G0798800 PROTEIN-RELATED"/>
    <property type="match status" value="1"/>
</dbReference>
<dbReference type="InterPro" id="IPR025315">
    <property type="entry name" value="DUF4220"/>
</dbReference>
<evidence type="ECO:0000256" key="1">
    <source>
        <dbReference type="SAM" id="Phobius"/>
    </source>
</evidence>
<feature type="transmembrane region" description="Helical" evidence="1">
    <location>
        <begin position="86"/>
        <end position="105"/>
    </location>
</feature>
<feature type="transmembrane region" description="Helical" evidence="1">
    <location>
        <begin position="16"/>
        <end position="35"/>
    </location>
</feature>
<dbReference type="AlphaFoldDB" id="R0F0N9"/>
<name>R0F0N9_9BRAS</name>
<feature type="transmembrane region" description="Helical" evidence="1">
    <location>
        <begin position="47"/>
        <end position="66"/>
    </location>
</feature>
<dbReference type="STRING" id="81985.R0F0N9"/>
<feature type="transmembrane region" description="Helical" evidence="1">
    <location>
        <begin position="112"/>
        <end position="133"/>
    </location>
</feature>
<sequence length="689" mass="80324">MGEAIPKEVKDLWDKWNIRGLVILSLALQTILVLLSPNRKRTHRRFFRLLIWSAYLLANWAAEYAVGQISDNQGSEPQPKNTDLLAFWATFLLLHLGGPDTITALAIEDNDLWLRSLFALVCQAVVTFYVFLLSIPNNIFVPTSLMLVAGIIKYVERIKALRGASLETFKDSMLEDPDPGPDYARLMEEYQVRKMLREPTQIVRIEEVEKGQRPKVLVRSPNKLTDLEAVQYAYRYFNIFKGLVVDLMFSSQSEELNNSKEFFQQLEPEEALSVLEVELSFVYGTFYTKVNILHTWIGISFRFMALASLVSSLCIFATAKKSDYNRFDVDLTYVLLISGIALDLVAIFIFCVSDWTFARFKKPKEDDDGKGSLVGAVFNWILSFRKLKWKPYDCSHRVKGSKTKCEVLDRKFIFRRWSEYIYSYNLIEYSLGIRSSSIHNTDGWIHRFFDAFIQSLCIDSVVICIIRGISLCFRNMKHEIDRARSWLYELIFQSSTDNRKMYCALYPMKLFLRFWFGIPVFYYVLDFFGISDQLNRVIYTSSDRITKQMWEFIYKEVKRRSEAADRAETASDIYSTRGEWVLHDILNESLRMKLLRYVTQADYDQSILMWHIATELLYQTEKATTANECNREYSKILSDYMMYLLFVQPAMMSTVAGIDKTSFMEAIAEVKKSGEAKKFLERKNREDKA</sequence>
<evidence type="ECO:0000313" key="4">
    <source>
        <dbReference type="Proteomes" id="UP000029121"/>
    </source>
</evidence>
<feature type="domain" description="DUF4220" evidence="2">
    <location>
        <begin position="52"/>
        <end position="429"/>
    </location>
</feature>
<organism evidence="3 4">
    <name type="scientific">Capsella rubella</name>
    <dbReference type="NCBI Taxonomy" id="81985"/>
    <lineage>
        <taxon>Eukaryota</taxon>
        <taxon>Viridiplantae</taxon>
        <taxon>Streptophyta</taxon>
        <taxon>Embryophyta</taxon>
        <taxon>Tracheophyta</taxon>
        <taxon>Spermatophyta</taxon>
        <taxon>Magnoliopsida</taxon>
        <taxon>eudicotyledons</taxon>
        <taxon>Gunneridae</taxon>
        <taxon>Pentapetalae</taxon>
        <taxon>rosids</taxon>
        <taxon>malvids</taxon>
        <taxon>Brassicales</taxon>
        <taxon>Brassicaceae</taxon>
        <taxon>Camelineae</taxon>
        <taxon>Capsella</taxon>
    </lineage>
</organism>
<keyword evidence="1" id="KW-0472">Membrane</keyword>
<dbReference type="Proteomes" id="UP000029121">
    <property type="component" value="Unassembled WGS sequence"/>
</dbReference>
<keyword evidence="1" id="KW-1133">Transmembrane helix</keyword>
<feature type="transmembrane region" description="Helical" evidence="1">
    <location>
        <begin position="139"/>
        <end position="155"/>
    </location>
</feature>
<dbReference type="OrthoDB" id="1689146at2759"/>
<evidence type="ECO:0000259" key="2">
    <source>
        <dbReference type="Pfam" id="PF13968"/>
    </source>
</evidence>
<protein>
    <recommendedName>
        <fullName evidence="2">DUF4220 domain-containing protein</fullName>
    </recommendedName>
</protein>
<reference evidence="4" key="1">
    <citation type="journal article" date="2013" name="Nat. Genet.">
        <title>The Capsella rubella genome and the genomic consequences of rapid mating system evolution.</title>
        <authorList>
            <person name="Slotte T."/>
            <person name="Hazzouri K.M."/>
            <person name="Agren J.A."/>
            <person name="Koenig D."/>
            <person name="Maumus F."/>
            <person name="Guo Y.L."/>
            <person name="Steige K."/>
            <person name="Platts A.E."/>
            <person name="Escobar J.S."/>
            <person name="Newman L.K."/>
            <person name="Wang W."/>
            <person name="Mandakova T."/>
            <person name="Vello E."/>
            <person name="Smith L.M."/>
            <person name="Henz S.R."/>
            <person name="Steffen J."/>
            <person name="Takuno S."/>
            <person name="Brandvain Y."/>
            <person name="Coop G."/>
            <person name="Andolfatto P."/>
            <person name="Hu T.T."/>
            <person name="Blanchette M."/>
            <person name="Clark R.M."/>
            <person name="Quesneville H."/>
            <person name="Nordborg M."/>
            <person name="Gaut B.S."/>
            <person name="Lysak M.A."/>
            <person name="Jenkins J."/>
            <person name="Grimwood J."/>
            <person name="Chapman J."/>
            <person name="Prochnik S."/>
            <person name="Shu S."/>
            <person name="Rokhsar D."/>
            <person name="Schmutz J."/>
            <person name="Weigel D."/>
            <person name="Wright S.I."/>
        </authorList>
    </citation>
    <scope>NUCLEOTIDE SEQUENCE [LARGE SCALE GENOMIC DNA]</scope>
    <source>
        <strain evidence="4">cv. Monte Gargano</strain>
    </source>
</reference>
<proteinExistence type="predicted"/>
<evidence type="ECO:0000313" key="3">
    <source>
        <dbReference type="EMBL" id="EOA14831.1"/>
    </source>
</evidence>
<gene>
    <name evidence="3" type="ORF">CARUB_v10028141mg</name>
</gene>
<feature type="transmembrane region" description="Helical" evidence="1">
    <location>
        <begin position="331"/>
        <end position="352"/>
    </location>
</feature>
<keyword evidence="1" id="KW-0812">Transmembrane</keyword>
<accession>R0F0N9</accession>
<keyword evidence="4" id="KW-1185">Reference proteome</keyword>
<dbReference type="eggNOG" id="ENOG502QQBP">
    <property type="taxonomic scope" value="Eukaryota"/>
</dbReference>
<feature type="transmembrane region" description="Helical" evidence="1">
    <location>
        <begin position="510"/>
        <end position="530"/>
    </location>
</feature>
<dbReference type="KEGG" id="crb:17877035"/>